<evidence type="ECO:0000313" key="1">
    <source>
        <dbReference type="EMBL" id="TFY81874.1"/>
    </source>
</evidence>
<dbReference type="AlphaFoldDB" id="A0A4Z0A690"/>
<gene>
    <name evidence="2" type="ORF">EWM64_g2072</name>
    <name evidence="1" type="ORF">EWM64_g2142</name>
</gene>
<evidence type="ECO:0000313" key="2">
    <source>
        <dbReference type="EMBL" id="TFY81940.1"/>
    </source>
</evidence>
<accession>A0A4Z0A690</accession>
<comment type="caution">
    <text evidence="1">The sequence shown here is derived from an EMBL/GenBank/DDBJ whole genome shotgun (WGS) entry which is preliminary data.</text>
</comment>
<dbReference type="EMBL" id="SFCI01000165">
    <property type="protein sequence ID" value="TFY81874.1"/>
    <property type="molecule type" value="Genomic_DNA"/>
</dbReference>
<protein>
    <submittedName>
        <fullName evidence="1">Uncharacterized protein</fullName>
    </submittedName>
</protein>
<evidence type="ECO:0000313" key="3">
    <source>
        <dbReference type="Proteomes" id="UP000298061"/>
    </source>
</evidence>
<dbReference type="Proteomes" id="UP000298061">
    <property type="component" value="Unassembled WGS sequence"/>
</dbReference>
<reference evidence="1 3" key="1">
    <citation type="submission" date="2019-02" db="EMBL/GenBank/DDBJ databases">
        <title>Genome sequencing of the rare red list fungi Hericium alpestre (H. flagellum).</title>
        <authorList>
            <person name="Buettner E."/>
            <person name="Kellner H."/>
        </authorList>
    </citation>
    <scope>NUCLEOTIDE SEQUENCE [LARGE SCALE GENOMIC DNA]</scope>
    <source>
        <strain evidence="1 3">DSM 108284</strain>
    </source>
</reference>
<keyword evidence="3" id="KW-1185">Reference proteome</keyword>
<name>A0A4Z0A690_9AGAM</name>
<dbReference type="EMBL" id="SFCI01000159">
    <property type="protein sequence ID" value="TFY81940.1"/>
    <property type="molecule type" value="Genomic_DNA"/>
</dbReference>
<organism evidence="1 3">
    <name type="scientific">Hericium alpestre</name>
    <dbReference type="NCBI Taxonomy" id="135208"/>
    <lineage>
        <taxon>Eukaryota</taxon>
        <taxon>Fungi</taxon>
        <taxon>Dikarya</taxon>
        <taxon>Basidiomycota</taxon>
        <taxon>Agaricomycotina</taxon>
        <taxon>Agaricomycetes</taxon>
        <taxon>Russulales</taxon>
        <taxon>Hericiaceae</taxon>
        <taxon>Hericium</taxon>
    </lineage>
</organism>
<proteinExistence type="predicted"/>
<sequence length="62" mass="6979">MIGHCCDAHDATFPLPYATPDQKVYEPYAIHLIRGVSSHLADSLQETLFDLIMQQLYKLSDG</sequence>